<dbReference type="Pfam" id="PF17829">
    <property type="entry name" value="GH115_C"/>
    <property type="match status" value="1"/>
</dbReference>
<name>A0A9D1GTL9_9FIRM</name>
<evidence type="ECO:0000313" key="2">
    <source>
        <dbReference type="EMBL" id="HIT58991.1"/>
    </source>
</evidence>
<gene>
    <name evidence="2" type="ORF">IAC39_04695</name>
</gene>
<dbReference type="InterPro" id="IPR041437">
    <property type="entry name" value="GH115_C"/>
</dbReference>
<organism evidence="2 3">
    <name type="scientific">Candidatus Faeciplasma pullistercoris</name>
    <dbReference type="NCBI Taxonomy" id="2840800"/>
    <lineage>
        <taxon>Bacteria</taxon>
        <taxon>Bacillati</taxon>
        <taxon>Bacillota</taxon>
        <taxon>Clostridia</taxon>
        <taxon>Eubacteriales</taxon>
        <taxon>Oscillospiraceae</taxon>
        <taxon>Oscillospiraceae incertae sedis</taxon>
        <taxon>Candidatus Faeciplasma</taxon>
    </lineage>
</organism>
<evidence type="ECO:0000259" key="1">
    <source>
        <dbReference type="Pfam" id="PF17829"/>
    </source>
</evidence>
<accession>A0A9D1GTL9</accession>
<dbReference type="Gene3D" id="2.60.120.260">
    <property type="entry name" value="Galactose-binding domain-like"/>
    <property type="match status" value="1"/>
</dbReference>
<dbReference type="SUPFAM" id="SSF49785">
    <property type="entry name" value="Galactose-binding domain-like"/>
    <property type="match status" value="1"/>
</dbReference>
<proteinExistence type="predicted"/>
<dbReference type="InterPro" id="IPR008979">
    <property type="entry name" value="Galactose-bd-like_sf"/>
</dbReference>
<sequence length="144" mass="15915">MNALDESEFSWTDTSGDDEWVLSSDGIGLSIQPDTQKRWENTAENLDGAPSLNYLVKINNSGTYYLFVNMSAPNDNADSYHIMVDGEYCYTHNDGDMSGKNLWKTASVGIELTAGEHTLTIVPREDGFVVNQIVLTENKNAVLS</sequence>
<dbReference type="Proteomes" id="UP000824136">
    <property type="component" value="Unassembled WGS sequence"/>
</dbReference>
<evidence type="ECO:0000313" key="3">
    <source>
        <dbReference type="Proteomes" id="UP000824136"/>
    </source>
</evidence>
<reference evidence="2" key="1">
    <citation type="submission" date="2020-10" db="EMBL/GenBank/DDBJ databases">
        <authorList>
            <person name="Gilroy R."/>
        </authorList>
    </citation>
    <scope>NUCLEOTIDE SEQUENCE</scope>
    <source>
        <strain evidence="2">CHK33-4379</strain>
    </source>
</reference>
<reference evidence="2" key="2">
    <citation type="journal article" date="2021" name="PeerJ">
        <title>Extensive microbial diversity within the chicken gut microbiome revealed by metagenomics and culture.</title>
        <authorList>
            <person name="Gilroy R."/>
            <person name="Ravi A."/>
            <person name="Getino M."/>
            <person name="Pursley I."/>
            <person name="Horton D.L."/>
            <person name="Alikhan N.F."/>
            <person name="Baker D."/>
            <person name="Gharbi K."/>
            <person name="Hall N."/>
            <person name="Watson M."/>
            <person name="Adriaenssens E.M."/>
            <person name="Foster-Nyarko E."/>
            <person name="Jarju S."/>
            <person name="Secka A."/>
            <person name="Antonio M."/>
            <person name="Oren A."/>
            <person name="Chaudhuri R.R."/>
            <person name="La Ragione R."/>
            <person name="Hildebrand F."/>
            <person name="Pallen M.J."/>
        </authorList>
    </citation>
    <scope>NUCLEOTIDE SEQUENCE</scope>
    <source>
        <strain evidence="2">CHK33-4379</strain>
    </source>
</reference>
<dbReference type="EMBL" id="DVLL01000017">
    <property type="protein sequence ID" value="HIT58991.1"/>
    <property type="molecule type" value="Genomic_DNA"/>
</dbReference>
<protein>
    <recommendedName>
        <fullName evidence="1">Gylcosyl hydrolase 115 C-terminal domain-containing protein</fullName>
    </recommendedName>
</protein>
<comment type="caution">
    <text evidence="2">The sequence shown here is derived from an EMBL/GenBank/DDBJ whole genome shotgun (WGS) entry which is preliminary data.</text>
</comment>
<feature type="domain" description="Gylcosyl hydrolase 115 C-terminal" evidence="1">
    <location>
        <begin position="28"/>
        <end position="137"/>
    </location>
</feature>
<dbReference type="AlphaFoldDB" id="A0A9D1GTL9"/>